<dbReference type="SMART" id="SM00530">
    <property type="entry name" value="HTH_XRE"/>
    <property type="match status" value="1"/>
</dbReference>
<dbReference type="RefSeq" id="WP_261965563.1">
    <property type="nucleotide sequence ID" value="NZ_BAAAXA010000001.1"/>
</dbReference>
<proteinExistence type="predicted"/>
<comment type="caution">
    <text evidence="3">The sequence shown here is derived from an EMBL/GenBank/DDBJ whole genome shotgun (WGS) entry which is preliminary data.</text>
</comment>
<dbReference type="Pfam" id="PF17765">
    <property type="entry name" value="MLTR_LBD"/>
    <property type="match status" value="1"/>
</dbReference>
<dbReference type="PANTHER" id="PTHR35010:SF2">
    <property type="entry name" value="BLL4672 PROTEIN"/>
    <property type="match status" value="1"/>
</dbReference>
<dbReference type="CDD" id="cd00093">
    <property type="entry name" value="HTH_XRE"/>
    <property type="match status" value="1"/>
</dbReference>
<keyword evidence="4" id="KW-1185">Reference proteome</keyword>
<evidence type="ECO:0000313" key="3">
    <source>
        <dbReference type="EMBL" id="GLL00916.1"/>
    </source>
</evidence>
<dbReference type="PROSITE" id="PS50943">
    <property type="entry name" value="HTH_CROC1"/>
    <property type="match status" value="1"/>
</dbReference>
<organism evidence="3 4">
    <name type="scientific">Dactylosporangium matsuzakiense</name>
    <dbReference type="NCBI Taxonomy" id="53360"/>
    <lineage>
        <taxon>Bacteria</taxon>
        <taxon>Bacillati</taxon>
        <taxon>Actinomycetota</taxon>
        <taxon>Actinomycetes</taxon>
        <taxon>Micromonosporales</taxon>
        <taxon>Micromonosporaceae</taxon>
        <taxon>Dactylosporangium</taxon>
    </lineage>
</organism>
<feature type="domain" description="HTH cro/C1-type" evidence="2">
    <location>
        <begin position="31"/>
        <end position="78"/>
    </location>
</feature>
<dbReference type="GO" id="GO:0003677">
    <property type="term" value="F:DNA binding"/>
    <property type="evidence" value="ECO:0007669"/>
    <property type="project" value="InterPro"/>
</dbReference>
<name>A0A9W6KF39_9ACTN</name>
<evidence type="ECO:0000313" key="4">
    <source>
        <dbReference type="Proteomes" id="UP001143480"/>
    </source>
</evidence>
<accession>A0A9W6KF39</accession>
<dbReference type="InterPro" id="IPR010982">
    <property type="entry name" value="Lambda_DNA-bd_dom_sf"/>
</dbReference>
<reference evidence="3" key="2">
    <citation type="submission" date="2023-01" db="EMBL/GenBank/DDBJ databases">
        <authorList>
            <person name="Sun Q."/>
            <person name="Evtushenko L."/>
        </authorList>
    </citation>
    <scope>NUCLEOTIDE SEQUENCE</scope>
    <source>
        <strain evidence="3">VKM Ac-1321</strain>
    </source>
</reference>
<dbReference type="InterPro" id="IPR041413">
    <property type="entry name" value="MLTR_LBD"/>
</dbReference>
<dbReference type="Gene3D" id="3.30.450.180">
    <property type="match status" value="1"/>
</dbReference>
<sequence length="260" mass="28756">MDGTNRLGEYLKARRAQVRPPASTDRRRVPGLRRSELASAAGISEQYLTRLEQGHDRHPSDQVLHALARALELDDDARAHLRRLAAPPASPSHVRPQEVLAEGAQELLDAWSGIPAYVRGRHFDVLAANALAQALVPTHRPGRNLVRDVFLAPQMRTFYADWPTVATSTVAAVRTAAGASPNDEALTALINDLLDQSDDFRALWSRHDAQPTRDERKLFHHPALGTFHLYRHVLAIADSNGQVIIAYRPPPGSDILTRLT</sequence>
<dbReference type="EMBL" id="BSFP01000011">
    <property type="protein sequence ID" value="GLL00916.1"/>
    <property type="molecule type" value="Genomic_DNA"/>
</dbReference>
<gene>
    <name evidence="3" type="ORF">GCM10017581_026570</name>
</gene>
<dbReference type="PANTHER" id="PTHR35010">
    <property type="entry name" value="BLL4672 PROTEIN-RELATED"/>
    <property type="match status" value="1"/>
</dbReference>
<dbReference type="InterPro" id="IPR001387">
    <property type="entry name" value="Cro/C1-type_HTH"/>
</dbReference>
<reference evidence="3" key="1">
    <citation type="journal article" date="2014" name="Int. J. Syst. Evol. Microbiol.">
        <title>Complete genome sequence of Corynebacterium casei LMG S-19264T (=DSM 44701T), isolated from a smear-ripened cheese.</title>
        <authorList>
            <consortium name="US DOE Joint Genome Institute (JGI-PGF)"/>
            <person name="Walter F."/>
            <person name="Albersmeier A."/>
            <person name="Kalinowski J."/>
            <person name="Ruckert C."/>
        </authorList>
    </citation>
    <scope>NUCLEOTIDE SEQUENCE</scope>
    <source>
        <strain evidence="3">VKM Ac-1321</strain>
    </source>
</reference>
<feature type="region of interest" description="Disordered" evidence="1">
    <location>
        <begin position="1"/>
        <end position="34"/>
    </location>
</feature>
<feature type="compositionally biased region" description="Basic and acidic residues" evidence="1">
    <location>
        <begin position="24"/>
        <end position="34"/>
    </location>
</feature>
<dbReference type="Pfam" id="PF13560">
    <property type="entry name" value="HTH_31"/>
    <property type="match status" value="1"/>
</dbReference>
<dbReference type="SUPFAM" id="SSF47413">
    <property type="entry name" value="lambda repressor-like DNA-binding domains"/>
    <property type="match status" value="1"/>
</dbReference>
<evidence type="ECO:0000256" key="1">
    <source>
        <dbReference type="SAM" id="MobiDB-lite"/>
    </source>
</evidence>
<dbReference type="Proteomes" id="UP001143480">
    <property type="component" value="Unassembled WGS sequence"/>
</dbReference>
<dbReference type="Gene3D" id="1.10.260.40">
    <property type="entry name" value="lambda repressor-like DNA-binding domains"/>
    <property type="match status" value="1"/>
</dbReference>
<protein>
    <submittedName>
        <fullName evidence="3">Transcriptional regulator</fullName>
    </submittedName>
</protein>
<evidence type="ECO:0000259" key="2">
    <source>
        <dbReference type="PROSITE" id="PS50943"/>
    </source>
</evidence>
<dbReference type="AlphaFoldDB" id="A0A9W6KF39"/>